<evidence type="ECO:0000256" key="1">
    <source>
        <dbReference type="SAM" id="Phobius"/>
    </source>
</evidence>
<name>A0A8H7YDF0_AJECA</name>
<reference evidence="2 3" key="1">
    <citation type="submission" date="2021-01" db="EMBL/GenBank/DDBJ databases">
        <title>Chromosome-level genome assembly of a human fungal pathogen reveals clustering of transcriptionally co-regulated genes.</title>
        <authorList>
            <person name="Voorhies M."/>
            <person name="Cohen S."/>
            <person name="Shea T.P."/>
            <person name="Petrus S."/>
            <person name="Munoz J.F."/>
            <person name="Poplawski S."/>
            <person name="Goldman W.E."/>
            <person name="Michael T."/>
            <person name="Cuomo C.A."/>
            <person name="Sil A."/>
            <person name="Beyhan S."/>
        </authorList>
    </citation>
    <scope>NUCLEOTIDE SEQUENCE [LARGE SCALE GENOMIC DNA]</scope>
    <source>
        <strain evidence="2 3">G184AR</strain>
    </source>
</reference>
<protein>
    <submittedName>
        <fullName evidence="2">Uncharacterized protein</fullName>
    </submittedName>
</protein>
<organism evidence="2 3">
    <name type="scientific">Ajellomyces capsulatus</name>
    <name type="common">Darling's disease fungus</name>
    <name type="synonym">Histoplasma capsulatum</name>
    <dbReference type="NCBI Taxonomy" id="5037"/>
    <lineage>
        <taxon>Eukaryota</taxon>
        <taxon>Fungi</taxon>
        <taxon>Dikarya</taxon>
        <taxon>Ascomycota</taxon>
        <taxon>Pezizomycotina</taxon>
        <taxon>Eurotiomycetes</taxon>
        <taxon>Eurotiomycetidae</taxon>
        <taxon>Onygenales</taxon>
        <taxon>Ajellomycetaceae</taxon>
        <taxon>Histoplasma</taxon>
    </lineage>
</organism>
<gene>
    <name evidence="2" type="ORF">I7I52_07360</name>
</gene>
<keyword evidence="1" id="KW-0812">Transmembrane</keyword>
<sequence>MGVNVPAILLGDDSPALWSSALASGIFSSSSALSFSSSLLLSLACIVVRQVSRRRSWRLKLSTPPHASMFWIVSIARSHWRNGHSAVRYLARW</sequence>
<evidence type="ECO:0000313" key="3">
    <source>
        <dbReference type="Proteomes" id="UP000670092"/>
    </source>
</evidence>
<keyword evidence="1" id="KW-1133">Transmembrane helix</keyword>
<comment type="caution">
    <text evidence="2">The sequence shown here is derived from an EMBL/GenBank/DDBJ whole genome shotgun (WGS) entry which is preliminary data.</text>
</comment>
<dbReference type="VEuPathDB" id="FungiDB:I7I52_07360"/>
<dbReference type="Proteomes" id="UP000670092">
    <property type="component" value="Unassembled WGS sequence"/>
</dbReference>
<dbReference type="AlphaFoldDB" id="A0A8H7YDF0"/>
<evidence type="ECO:0000313" key="2">
    <source>
        <dbReference type="EMBL" id="KAG5290364.1"/>
    </source>
</evidence>
<proteinExistence type="predicted"/>
<keyword evidence="1" id="KW-0472">Membrane</keyword>
<accession>A0A8H7YDF0</accession>
<dbReference type="EMBL" id="JAEVHI010000005">
    <property type="protein sequence ID" value="KAG5290364.1"/>
    <property type="molecule type" value="Genomic_DNA"/>
</dbReference>
<feature type="transmembrane region" description="Helical" evidence="1">
    <location>
        <begin position="20"/>
        <end position="48"/>
    </location>
</feature>